<organism evidence="2 3">
    <name type="scientific">Labedella gwakjiensis</name>
    <dbReference type="NCBI Taxonomy" id="390269"/>
    <lineage>
        <taxon>Bacteria</taxon>
        <taxon>Bacillati</taxon>
        <taxon>Actinomycetota</taxon>
        <taxon>Actinomycetes</taxon>
        <taxon>Micrococcales</taxon>
        <taxon>Microbacteriaceae</taxon>
        <taxon>Labedella</taxon>
    </lineage>
</organism>
<dbReference type="SUPFAM" id="SSF142433">
    <property type="entry name" value="CinA-like"/>
    <property type="match status" value="1"/>
</dbReference>
<sequence length="161" mass="15794">MVTVDAAELISSLADAGQTVAIAESLTGGAVSAALIAPAGASAVVRGAVVAYDTELKASLLGVDRDLLDSEGPVHPEVARQMAIGVRVALATSGGAATIGIATTGVAGPASQGGREPGTVFVAISHGDAVEVREANLAGDRSAVRAATVDLALEMLGNIPR</sequence>
<name>A0ABY0CCT8_9MICO</name>
<dbReference type="InterPro" id="IPR036653">
    <property type="entry name" value="CinA-like_C"/>
</dbReference>
<evidence type="ECO:0000313" key="3">
    <source>
        <dbReference type="Proteomes" id="UP000268291"/>
    </source>
</evidence>
<keyword evidence="3" id="KW-1185">Reference proteome</keyword>
<gene>
    <name evidence="2" type="ORF">ELQ93_05835</name>
</gene>
<dbReference type="EMBL" id="RZGY01000001">
    <property type="protein sequence ID" value="RUQ87882.1"/>
    <property type="molecule type" value="Genomic_DNA"/>
</dbReference>
<dbReference type="NCBIfam" id="TIGR00199">
    <property type="entry name" value="PncC_domain"/>
    <property type="match status" value="1"/>
</dbReference>
<proteinExistence type="predicted"/>
<evidence type="ECO:0000313" key="2">
    <source>
        <dbReference type="EMBL" id="RUQ87882.1"/>
    </source>
</evidence>
<dbReference type="Pfam" id="PF02464">
    <property type="entry name" value="CinA"/>
    <property type="match status" value="1"/>
</dbReference>
<dbReference type="Gene3D" id="3.90.950.20">
    <property type="entry name" value="CinA-like"/>
    <property type="match status" value="1"/>
</dbReference>
<dbReference type="InterPro" id="IPR008136">
    <property type="entry name" value="CinA_C"/>
</dbReference>
<evidence type="ECO:0000259" key="1">
    <source>
        <dbReference type="Pfam" id="PF02464"/>
    </source>
</evidence>
<comment type="caution">
    <text evidence="2">The sequence shown here is derived from an EMBL/GenBank/DDBJ whole genome shotgun (WGS) entry which is preliminary data.</text>
</comment>
<feature type="domain" description="CinA C-terminal" evidence="1">
    <location>
        <begin position="7"/>
        <end position="157"/>
    </location>
</feature>
<dbReference type="Proteomes" id="UP000268291">
    <property type="component" value="Unassembled WGS sequence"/>
</dbReference>
<protein>
    <submittedName>
        <fullName evidence="2">CinA family protein</fullName>
    </submittedName>
</protein>
<reference evidence="2 3" key="1">
    <citation type="submission" date="2018-12" db="EMBL/GenBank/DDBJ databases">
        <authorList>
            <person name="hu s."/>
            <person name="Xu Y."/>
            <person name="Xu B."/>
            <person name="Li F."/>
        </authorList>
    </citation>
    <scope>NUCLEOTIDE SEQUENCE [LARGE SCALE GENOMIC DNA]</scope>
    <source>
        <strain evidence="2 3">KSW2-17</strain>
    </source>
</reference>
<accession>A0ABY0CCT8</accession>